<comment type="caution">
    <text evidence="10">The sequence shown here is derived from an EMBL/GenBank/DDBJ whole genome shotgun (WGS) entry which is preliminary data.</text>
</comment>
<dbReference type="PANTHER" id="PTHR10856:SF44">
    <property type="entry name" value="CORONIN"/>
    <property type="match status" value="1"/>
</dbReference>
<keyword evidence="2 6" id="KW-0853">WD repeat</keyword>
<dbReference type="Proteomes" id="UP000494165">
    <property type="component" value="Unassembled WGS sequence"/>
</dbReference>
<protein>
    <recommendedName>
        <fullName evidence="7">Coronin</fullName>
    </recommendedName>
</protein>
<evidence type="ECO:0000313" key="10">
    <source>
        <dbReference type="EMBL" id="CAB3363594.1"/>
    </source>
</evidence>
<evidence type="ECO:0000259" key="9">
    <source>
        <dbReference type="SMART" id="SM01166"/>
    </source>
</evidence>
<dbReference type="InterPro" id="IPR015505">
    <property type="entry name" value="Coronin"/>
</dbReference>
<evidence type="ECO:0000313" key="11">
    <source>
        <dbReference type="Proteomes" id="UP000494165"/>
    </source>
</evidence>
<evidence type="ECO:0000256" key="6">
    <source>
        <dbReference type="PROSITE-ProRule" id="PRU00221"/>
    </source>
</evidence>
<proteinExistence type="inferred from homology"/>
<dbReference type="OrthoDB" id="1850764at2759"/>
<dbReference type="FunFam" id="2.130.10.10:FF:000502">
    <property type="entry name" value="Coronin"/>
    <property type="match status" value="1"/>
</dbReference>
<dbReference type="InterPro" id="IPR015048">
    <property type="entry name" value="DUF1899"/>
</dbReference>
<dbReference type="SMART" id="SM00320">
    <property type="entry name" value="WD40"/>
    <property type="match status" value="3"/>
</dbReference>
<dbReference type="InterPro" id="IPR001680">
    <property type="entry name" value="WD40_rpt"/>
</dbReference>
<evidence type="ECO:0000256" key="4">
    <source>
        <dbReference type="ARBA" id="ARBA00023054"/>
    </source>
</evidence>
<evidence type="ECO:0000256" key="2">
    <source>
        <dbReference type="ARBA" id="ARBA00022574"/>
    </source>
</evidence>
<feature type="region of interest" description="Disordered" evidence="8">
    <location>
        <begin position="466"/>
        <end position="488"/>
    </location>
</feature>
<keyword evidence="11" id="KW-1185">Reference proteome</keyword>
<keyword evidence="4" id="KW-0175">Coiled coil</keyword>
<feature type="domain" description="DUF1899" evidence="9">
    <location>
        <begin position="9"/>
        <end position="73"/>
    </location>
</feature>
<dbReference type="PROSITE" id="PS50294">
    <property type="entry name" value="WD_REPEATS_REGION"/>
    <property type="match status" value="2"/>
</dbReference>
<feature type="repeat" description="WD" evidence="6">
    <location>
        <begin position="132"/>
        <end position="174"/>
    </location>
</feature>
<evidence type="ECO:0000256" key="8">
    <source>
        <dbReference type="SAM" id="MobiDB-lite"/>
    </source>
</evidence>
<keyword evidence="3 7" id="KW-0677">Repeat</keyword>
<dbReference type="SMART" id="SM01166">
    <property type="entry name" value="DUF1899"/>
    <property type="match status" value="1"/>
</dbReference>
<accession>A0A8S1C6V7</accession>
<dbReference type="EMBL" id="CADEPI010000012">
    <property type="protein sequence ID" value="CAB3363594.1"/>
    <property type="molecule type" value="Genomic_DNA"/>
</dbReference>
<dbReference type="PROSITE" id="PS50082">
    <property type="entry name" value="WD_REPEATS_2"/>
    <property type="match status" value="2"/>
</dbReference>
<dbReference type="InterPro" id="IPR036322">
    <property type="entry name" value="WD40_repeat_dom_sf"/>
</dbReference>
<evidence type="ECO:0000256" key="7">
    <source>
        <dbReference type="RuleBase" id="RU280818"/>
    </source>
</evidence>
<dbReference type="SMART" id="SM01167">
    <property type="entry name" value="DUF1900"/>
    <property type="match status" value="1"/>
</dbReference>
<dbReference type="SUPFAM" id="SSF50978">
    <property type="entry name" value="WD40 repeat-like"/>
    <property type="match status" value="1"/>
</dbReference>
<dbReference type="GO" id="GO:0051015">
    <property type="term" value="F:actin filament binding"/>
    <property type="evidence" value="ECO:0007669"/>
    <property type="project" value="TreeGrafter"/>
</dbReference>
<dbReference type="InterPro" id="IPR015943">
    <property type="entry name" value="WD40/YVTN_repeat-like_dom_sf"/>
</dbReference>
<evidence type="ECO:0000256" key="3">
    <source>
        <dbReference type="ARBA" id="ARBA00022737"/>
    </source>
</evidence>
<dbReference type="Pfam" id="PF00400">
    <property type="entry name" value="WD40"/>
    <property type="match status" value="3"/>
</dbReference>
<reference evidence="10 11" key="1">
    <citation type="submission" date="2020-04" db="EMBL/GenBank/DDBJ databases">
        <authorList>
            <person name="Alioto T."/>
            <person name="Alioto T."/>
            <person name="Gomez Garrido J."/>
        </authorList>
    </citation>
    <scope>NUCLEOTIDE SEQUENCE [LARGE SCALE GENOMIC DNA]</scope>
</reference>
<dbReference type="Pfam" id="PF08953">
    <property type="entry name" value="DUF1899"/>
    <property type="match status" value="1"/>
</dbReference>
<keyword evidence="5" id="KW-0009">Actin-binding</keyword>
<feature type="region of interest" description="Disordered" evidence="8">
    <location>
        <begin position="401"/>
        <end position="431"/>
    </location>
</feature>
<feature type="repeat" description="WD" evidence="6">
    <location>
        <begin position="82"/>
        <end position="117"/>
    </location>
</feature>
<name>A0A8S1C6V7_9INSE</name>
<evidence type="ECO:0000256" key="5">
    <source>
        <dbReference type="ARBA" id="ARBA00023203"/>
    </source>
</evidence>
<dbReference type="PANTHER" id="PTHR10856">
    <property type="entry name" value="CORONIN"/>
    <property type="match status" value="1"/>
</dbReference>
<comment type="similarity">
    <text evidence="1 7">Belongs to the WD repeat coronin family.</text>
</comment>
<dbReference type="Gene3D" id="2.130.10.10">
    <property type="entry name" value="YVTN repeat-like/Quinoprotein amine dehydrogenase"/>
    <property type="match status" value="1"/>
</dbReference>
<sequence length="576" mass="64896">MTNLQLAFRGVRSSKFRHVYGQPVRRERSYDNIKITRNAHDALFCAVNPKFVAIVTEVAGGGAFVVLPLSQTGRQEFNAGRVVGHSGPVLDVKWDPFNDNIIASASEDCSVKLWHIKDEGFSDHLEDWLAELRGHRRRVTQIEWHPVAQSVLFSAGADGLVVVWTVANGGAILNVIDCHPEAIQCLSLNRDGSLIATTCRDRKLRVIEPRTSAVVSSGECHEGIKPCKVVFLGDSGRLLTTGFSRHSDRQYAVWDQDDLSEPLTKEIIDSSSGVLFPYYDHDTQIVYLAGKGDGNIRYYEVTPNAPYLHYLNQFLSGYPQRGLGVMPKRGLDVRQCEIFRFYKLHATKNLCEPVSMIVPRKVSSSEQFQEDLFPDTAAAKPGLTADEWASGRNKQPILMSMKTGDVKGGPVQHTQNNKVSPSKNNKKPVLEEKTNSANNVISNNKKKFAFLSQETIPDYRPIEKMRDNEKHKENEEMNEKSQKTSQNARFQQIQQMFGSKPNSNSILKDQSIMEALQPEKEVLIIDAPKGELELRKEFLLKCEEVVRLKQQIASRDKIIKELESKVHQLKLSKLIN</sequence>
<organism evidence="10 11">
    <name type="scientific">Cloeon dipterum</name>
    <dbReference type="NCBI Taxonomy" id="197152"/>
    <lineage>
        <taxon>Eukaryota</taxon>
        <taxon>Metazoa</taxon>
        <taxon>Ecdysozoa</taxon>
        <taxon>Arthropoda</taxon>
        <taxon>Hexapoda</taxon>
        <taxon>Insecta</taxon>
        <taxon>Pterygota</taxon>
        <taxon>Palaeoptera</taxon>
        <taxon>Ephemeroptera</taxon>
        <taxon>Pisciforma</taxon>
        <taxon>Baetidae</taxon>
        <taxon>Cloeon</taxon>
    </lineage>
</organism>
<feature type="compositionally biased region" description="Basic and acidic residues" evidence="8">
    <location>
        <begin position="466"/>
        <end position="482"/>
    </location>
</feature>
<gene>
    <name evidence="10" type="ORF">CLODIP_2_CD02303</name>
</gene>
<dbReference type="AlphaFoldDB" id="A0A8S1C6V7"/>
<dbReference type="Pfam" id="PF16300">
    <property type="entry name" value="WD40_4"/>
    <property type="match status" value="1"/>
</dbReference>
<evidence type="ECO:0000256" key="1">
    <source>
        <dbReference type="ARBA" id="ARBA00009482"/>
    </source>
</evidence>